<dbReference type="InterPro" id="IPR019775">
    <property type="entry name" value="WD40_repeat_CS"/>
</dbReference>
<dbReference type="Pfam" id="PF23609">
    <property type="entry name" value="Beta-prop_EIPR1"/>
    <property type="match status" value="1"/>
</dbReference>
<keyword evidence="3" id="KW-0677">Repeat</keyword>
<evidence type="ECO:0000313" key="6">
    <source>
        <dbReference type="EMBL" id="JAS20101.1"/>
    </source>
</evidence>
<gene>
    <name evidence="6" type="ORF">g.4509</name>
</gene>
<dbReference type="SMART" id="SM00320">
    <property type="entry name" value="WD40"/>
    <property type="match status" value="5"/>
</dbReference>
<evidence type="ECO:0000256" key="4">
    <source>
        <dbReference type="PROSITE-ProRule" id="PRU00221"/>
    </source>
</evidence>
<dbReference type="EMBL" id="GEDC01017197">
    <property type="protein sequence ID" value="JAS20101.1"/>
    <property type="molecule type" value="Transcribed_RNA"/>
</dbReference>
<evidence type="ECO:0000256" key="2">
    <source>
        <dbReference type="ARBA" id="ARBA00022574"/>
    </source>
</evidence>
<organism evidence="6">
    <name type="scientific">Clastoptera arizonana</name>
    <name type="common">Arizona spittle bug</name>
    <dbReference type="NCBI Taxonomy" id="38151"/>
    <lineage>
        <taxon>Eukaryota</taxon>
        <taxon>Metazoa</taxon>
        <taxon>Ecdysozoa</taxon>
        <taxon>Arthropoda</taxon>
        <taxon>Hexapoda</taxon>
        <taxon>Insecta</taxon>
        <taxon>Pterygota</taxon>
        <taxon>Neoptera</taxon>
        <taxon>Paraneoptera</taxon>
        <taxon>Hemiptera</taxon>
        <taxon>Auchenorrhyncha</taxon>
        <taxon>Cercopoidea</taxon>
        <taxon>Clastopteridae</taxon>
        <taxon>Clastoptera</taxon>
    </lineage>
</organism>
<dbReference type="InterPro" id="IPR040323">
    <property type="entry name" value="EIPR1"/>
</dbReference>
<name>A0A1B6D331_9HEMI</name>
<dbReference type="InterPro" id="IPR001680">
    <property type="entry name" value="WD40_rpt"/>
</dbReference>
<evidence type="ECO:0000256" key="1">
    <source>
        <dbReference type="ARBA" id="ARBA00005672"/>
    </source>
</evidence>
<comment type="similarity">
    <text evidence="1">Belongs to the WD repeat EIPR1 family.</text>
</comment>
<sequence>MEEDSTLIGLYGLEYPARALTAQAAETEVVRFLIGTQSLKMSNNQVHLVELNEETGALSPKVFQHGDGEIWNLTTSPTDTQVLSTVYNTVNSDTECVMKSAIWRIPDKSQPTEEVQSLELLSELKTEGHGEQIKATIFNPSEGKQAATVIDNKFLVWDLGDGCAKLTSTGCLEGKGHPKFTTGKWNSQHSGPQFATANDMCIRGWDLRANNKQVWMIENAHTQLVRDLDFNPNRQYYLGTCGDDACSRFWDVRNPTEAILTRSDHSHWVWCLRYNHFHDQLVLSASSDNVVLLTSVASIASDPLDSDTENTNPKLPDGVLSTYDQHEDSVYCVEWSSADPWCFASLSYDGRLLINRVPKAHKFKLLL</sequence>
<dbReference type="InterPro" id="IPR059104">
    <property type="entry name" value="Beta-prop_EIPR1-like"/>
</dbReference>
<accession>A0A1B6D331</accession>
<dbReference type="SUPFAM" id="SSF50978">
    <property type="entry name" value="WD40 repeat-like"/>
    <property type="match status" value="1"/>
</dbReference>
<proteinExistence type="inferred from homology"/>
<dbReference type="PROSITE" id="PS00678">
    <property type="entry name" value="WD_REPEATS_1"/>
    <property type="match status" value="1"/>
</dbReference>
<reference evidence="6" key="1">
    <citation type="submission" date="2015-12" db="EMBL/GenBank/DDBJ databases">
        <title>De novo transcriptome assembly of four potential Pierce s Disease insect vectors from Arizona vineyards.</title>
        <authorList>
            <person name="Tassone E.E."/>
        </authorList>
    </citation>
    <scope>NUCLEOTIDE SEQUENCE</scope>
</reference>
<keyword evidence="2 4" id="KW-0853">WD repeat</keyword>
<dbReference type="Pfam" id="PF00400">
    <property type="entry name" value="WD40"/>
    <property type="match status" value="1"/>
</dbReference>
<evidence type="ECO:0000256" key="3">
    <source>
        <dbReference type="ARBA" id="ARBA00022737"/>
    </source>
</evidence>
<evidence type="ECO:0000259" key="5">
    <source>
        <dbReference type="Pfam" id="PF23609"/>
    </source>
</evidence>
<dbReference type="InterPro" id="IPR036322">
    <property type="entry name" value="WD40_repeat_dom_sf"/>
</dbReference>
<dbReference type="PROSITE" id="PS50082">
    <property type="entry name" value="WD_REPEATS_2"/>
    <property type="match status" value="1"/>
</dbReference>
<feature type="repeat" description="WD" evidence="4">
    <location>
        <begin position="218"/>
        <end position="260"/>
    </location>
</feature>
<dbReference type="PANTHER" id="PTHR14205">
    <property type="entry name" value="WD-REPEAT PROTEIN"/>
    <property type="match status" value="1"/>
</dbReference>
<dbReference type="PANTHER" id="PTHR14205:SF15">
    <property type="entry name" value="EARP AND GARP COMPLEX-INTERACTING PROTEIN 1"/>
    <property type="match status" value="1"/>
</dbReference>
<dbReference type="InterPro" id="IPR015943">
    <property type="entry name" value="WD40/YVTN_repeat-like_dom_sf"/>
</dbReference>
<dbReference type="GO" id="GO:0016567">
    <property type="term" value="P:protein ubiquitination"/>
    <property type="evidence" value="ECO:0007669"/>
    <property type="project" value="TreeGrafter"/>
</dbReference>
<dbReference type="AlphaFoldDB" id="A0A1B6D331"/>
<feature type="domain" description="EIPR1-like beta-propeller" evidence="5">
    <location>
        <begin position="10"/>
        <end position="292"/>
    </location>
</feature>
<dbReference type="FunFam" id="2.130.10.10:FF:000732">
    <property type="entry name" value="EARP-interacting protein homolog"/>
    <property type="match status" value="1"/>
</dbReference>
<dbReference type="Gene3D" id="2.130.10.10">
    <property type="entry name" value="YVTN repeat-like/Quinoprotein amine dehydrogenase"/>
    <property type="match status" value="1"/>
</dbReference>
<protein>
    <recommendedName>
        <fullName evidence="5">EIPR1-like beta-propeller domain-containing protein</fullName>
    </recommendedName>
</protein>